<keyword evidence="1" id="KW-1133">Transmembrane helix</keyword>
<gene>
    <name evidence="2" type="ORF">EV685_4061</name>
</gene>
<accession>A0A4Q7L9G9</accession>
<keyword evidence="1" id="KW-0812">Transmembrane</keyword>
<dbReference type="RefSeq" id="WP_130483876.1">
    <property type="nucleotide sequence ID" value="NZ_SGWV01000015.1"/>
</dbReference>
<proteinExistence type="predicted"/>
<feature type="transmembrane region" description="Helical" evidence="1">
    <location>
        <begin position="68"/>
        <end position="87"/>
    </location>
</feature>
<feature type="transmembrane region" description="Helical" evidence="1">
    <location>
        <begin position="166"/>
        <end position="186"/>
    </location>
</feature>
<name>A0A4Q7L9G9_9BURK</name>
<feature type="transmembrane region" description="Helical" evidence="1">
    <location>
        <begin position="226"/>
        <end position="245"/>
    </location>
</feature>
<keyword evidence="3" id="KW-1185">Reference proteome</keyword>
<feature type="transmembrane region" description="Helical" evidence="1">
    <location>
        <begin position="296"/>
        <end position="317"/>
    </location>
</feature>
<sequence length="344" mass="39125">MNITRPQLDEAVRRGLLQDGQADALWHYLDAASTETASLRTTHVLYYLGGLIAIGSMTVFMNMGWMLFGGWGLAGLSLAYALAGLLATERLLHRMKLRIPAGIVATFVVALTPLGVYGLQIATGTLAPERAYESYHRLIDWRWLWMELATLVVAAVMLWRYRLPFLVMPLALTLWYLSMDMVPFVFDTPDTDWAMRKFVSLWFGLLMTLLALWVDLRTRTADDPAFWLYLFGLLTFWSGLSLLRTDSQLDWFGYLCINVALLAIGTLLARRAFVVFGGLGVAVYLSQLTYEVFRESLLFPFVLTAVGFGIIGLGIVWQRQQARLDAWLRQHLPATWQDWLAQRR</sequence>
<protein>
    <recommendedName>
        <fullName evidence="4">Membrane protein DUF2157</fullName>
    </recommendedName>
</protein>
<evidence type="ECO:0008006" key="4">
    <source>
        <dbReference type="Google" id="ProtNLM"/>
    </source>
</evidence>
<dbReference type="EMBL" id="SGWV01000015">
    <property type="protein sequence ID" value="RZS46644.1"/>
    <property type="molecule type" value="Genomic_DNA"/>
</dbReference>
<keyword evidence="1" id="KW-0472">Membrane</keyword>
<feature type="transmembrane region" description="Helical" evidence="1">
    <location>
        <begin position="251"/>
        <end position="268"/>
    </location>
</feature>
<feature type="transmembrane region" description="Helical" evidence="1">
    <location>
        <begin position="99"/>
        <end position="122"/>
    </location>
</feature>
<feature type="transmembrane region" description="Helical" evidence="1">
    <location>
        <begin position="142"/>
        <end position="159"/>
    </location>
</feature>
<evidence type="ECO:0000313" key="2">
    <source>
        <dbReference type="EMBL" id="RZS46644.1"/>
    </source>
</evidence>
<comment type="caution">
    <text evidence="2">The sequence shown here is derived from an EMBL/GenBank/DDBJ whole genome shotgun (WGS) entry which is preliminary data.</text>
</comment>
<feature type="transmembrane region" description="Helical" evidence="1">
    <location>
        <begin position="273"/>
        <end position="290"/>
    </location>
</feature>
<evidence type="ECO:0000256" key="1">
    <source>
        <dbReference type="SAM" id="Phobius"/>
    </source>
</evidence>
<dbReference type="Proteomes" id="UP000293433">
    <property type="component" value="Unassembled WGS sequence"/>
</dbReference>
<reference evidence="2 3" key="1">
    <citation type="submission" date="2019-02" db="EMBL/GenBank/DDBJ databases">
        <title>Genomic Encyclopedia of Type Strains, Phase IV (KMG-IV): sequencing the most valuable type-strain genomes for metagenomic binning, comparative biology and taxonomic classification.</title>
        <authorList>
            <person name="Goeker M."/>
        </authorList>
    </citation>
    <scope>NUCLEOTIDE SEQUENCE [LARGE SCALE GENOMIC DNA]</scope>
    <source>
        <strain evidence="2 3">DSM 10617</strain>
    </source>
</reference>
<evidence type="ECO:0000313" key="3">
    <source>
        <dbReference type="Proteomes" id="UP000293433"/>
    </source>
</evidence>
<dbReference type="OrthoDB" id="1675191at2"/>
<dbReference type="AlphaFoldDB" id="A0A4Q7L9G9"/>
<feature type="transmembrane region" description="Helical" evidence="1">
    <location>
        <begin position="44"/>
        <end position="62"/>
    </location>
</feature>
<feature type="transmembrane region" description="Helical" evidence="1">
    <location>
        <begin position="198"/>
        <end position="214"/>
    </location>
</feature>
<organism evidence="2 3">
    <name type="scientific">Sphaerotilus mobilis</name>
    <dbReference type="NCBI Taxonomy" id="47994"/>
    <lineage>
        <taxon>Bacteria</taxon>
        <taxon>Pseudomonadati</taxon>
        <taxon>Pseudomonadota</taxon>
        <taxon>Betaproteobacteria</taxon>
        <taxon>Burkholderiales</taxon>
        <taxon>Sphaerotilaceae</taxon>
        <taxon>Sphaerotilus</taxon>
    </lineage>
</organism>